<evidence type="ECO:0000256" key="9">
    <source>
        <dbReference type="ARBA" id="ARBA00023157"/>
    </source>
</evidence>
<feature type="domain" description="Ribonucleotide reductase large subunit C-terminal" evidence="15">
    <location>
        <begin position="198"/>
        <end position="752"/>
    </location>
</feature>
<evidence type="ECO:0000313" key="19">
    <source>
        <dbReference type="Proteomes" id="UP000189940"/>
    </source>
</evidence>
<dbReference type="AlphaFoldDB" id="A0A1V4HZ04"/>
<dbReference type="SUPFAM" id="SSF75625">
    <property type="entry name" value="YebC-like"/>
    <property type="match status" value="1"/>
</dbReference>
<evidence type="ECO:0000256" key="10">
    <source>
        <dbReference type="ARBA" id="ARBA00023285"/>
    </source>
</evidence>
<evidence type="ECO:0000256" key="11">
    <source>
        <dbReference type="ARBA" id="ARBA00025437"/>
    </source>
</evidence>
<sequence>MRFERRYTRDGQSPYAGIDFRLTTSEIRNPDGSVVFRLENVEVPEPWSQVASDVLAQKYFRKAGVAARLKKVEEETVPSWLWRSVPDTDALGALPENERIVGETSAKQVFDRLSGCWTYWGWKGGYFTSEEDARAFNDELRYMLARQMVAPNSPQWFNTGLHWAYGIDGPGQGHYYVDFKTGKLTKSKSSYEHPQPHACFIQGIEDDLVNEGGIMDLWVREARLFKYGSGTGSNFSRLRGEGERLSGGGRSSGLMSFLKIGDRAAGAIKSGGTTRRAAKMVVVDADHPDIEQYIDWKVKEEQKVAALVTGSRINQKHLKAVMRACVNCEGSGDDCFVPEKNPALRREIKLARRALVPDNYIKRVIQFARQGYKEIDFPVFDTDWDSEAYLTVSGQNSNNSVSLKDNFLRAVETDGDWNLIGRTTGKVTKTLKARDLWEKIGFAAWASADPGLHFNTTMNDWHTCKASGDIRASNPCSEYMFLDDTACNLASANLMTFHDTASKQFDVDAYEHTVRLWIVVLEISVLMAQFPSKAIAELSYEFRTLGLGFANIGGLLMTMGLSYDSKEGRALCGALTAIMTGIAYKTSAEMAGELGVFPGHKKNAGHMLRVIRNHRRAAHGQSNGYEALAVNPVPLDHASCPQADLIAHATRAWDDALALGEQHGYRNAQVTVVAPTGTIGLVMDCDTTGIEPDFALVKFKKLAGGGYWKIINRAVPEALRALGYRESEIAEIEAYAVGHGSLSNAPGINVSTLKAKGFTDEAIAKVEKALPTAFDIKFAFNKWTFGEDFIRDTLGVDTDALASPTFDLLTAIGFSRREIEAANVHICGAMTVEGAPHLRAEHYPVFDCANPCGKIGKRYLSVESHIRMMAASQPFISGAISKTINMPNDATVEDCKSAYLLSWKLALKANALYRDGSKLSQPLNSQLIADDDGDDDAIEALMDKPMAARATQVAEKVVEKLVERIVVLREREKMPDRRKGYTQKAVVGGHKVYLRTGEYDDGRLGEIFIDMHKEGAALRSFINNFAIAVSLGLQYGVPLEEYVDAFTFTRFEPAGPVQGNDSIKYATSILDYVFRELAVSYMSRYDLAHVDPSETGFDALGKGVAEGKTPEGQHATRYVSKGLTRSRTDNLVVMRGGSPSSLAGESRSGGANVTALSSSRVGDTLEGATALKQETEHDLSPTERLEQQQRSKAAAAHATAPTKAERRAEAKARGYEGEMCSECGNFTLVRNGTCMKCDTCGSTTGCS</sequence>
<dbReference type="FunFam" id="3.20.70.20:FF:000017">
    <property type="entry name" value="Vitamin B12-dependent ribonucleotide reductase"/>
    <property type="match status" value="1"/>
</dbReference>
<dbReference type="PANTHER" id="PTHR43371">
    <property type="entry name" value="VITAMIN B12-DEPENDENT RIBONUCLEOTIDE REDUCTASE"/>
    <property type="match status" value="1"/>
</dbReference>
<dbReference type="PANTHER" id="PTHR43371:SF1">
    <property type="entry name" value="RIBONUCLEOSIDE-DIPHOSPHATE REDUCTASE"/>
    <property type="match status" value="1"/>
</dbReference>
<evidence type="ECO:0000256" key="7">
    <source>
        <dbReference type="ARBA" id="ARBA00022741"/>
    </source>
</evidence>
<dbReference type="InterPro" id="IPR024434">
    <property type="entry name" value="TSCPD_dom"/>
</dbReference>
<accession>A0A1V4HZ04</accession>
<keyword evidence="8 13" id="KW-0560">Oxidoreductase</keyword>
<dbReference type="GO" id="GO:0000166">
    <property type="term" value="F:nucleotide binding"/>
    <property type="evidence" value="ECO:0007669"/>
    <property type="project" value="UniProtKB-KW"/>
</dbReference>
<dbReference type="EC" id="1.17.4.1" evidence="3 13"/>
<gene>
    <name evidence="18" type="ORF">B2M20_08295</name>
</gene>
<evidence type="ECO:0000259" key="15">
    <source>
        <dbReference type="Pfam" id="PF02867"/>
    </source>
</evidence>
<dbReference type="SUPFAM" id="SSF51998">
    <property type="entry name" value="PFL-like glycyl radical enzymes"/>
    <property type="match status" value="1"/>
</dbReference>
<comment type="catalytic activity">
    <reaction evidence="12 13">
        <text>a 2'-deoxyribonucleoside 5'-diphosphate + [thioredoxin]-disulfide + H2O = a ribonucleoside 5'-diphosphate + [thioredoxin]-dithiol</text>
        <dbReference type="Rhea" id="RHEA:23252"/>
        <dbReference type="Rhea" id="RHEA-COMP:10698"/>
        <dbReference type="Rhea" id="RHEA-COMP:10700"/>
        <dbReference type="ChEBI" id="CHEBI:15377"/>
        <dbReference type="ChEBI" id="CHEBI:29950"/>
        <dbReference type="ChEBI" id="CHEBI:50058"/>
        <dbReference type="ChEBI" id="CHEBI:57930"/>
        <dbReference type="ChEBI" id="CHEBI:73316"/>
        <dbReference type="EC" id="1.17.4.1"/>
    </reaction>
</comment>
<feature type="compositionally biased region" description="Polar residues" evidence="14">
    <location>
        <begin position="1138"/>
        <end position="1161"/>
    </location>
</feature>
<evidence type="ECO:0000259" key="16">
    <source>
        <dbReference type="Pfam" id="PF08471"/>
    </source>
</evidence>
<dbReference type="FunFam" id="3.20.70.20:FF:000015">
    <property type="entry name" value="Vitamin B12-dependent ribonucleotide reductase"/>
    <property type="match status" value="1"/>
</dbReference>
<dbReference type="GO" id="GO:0050897">
    <property type="term" value="F:cobalt ion binding"/>
    <property type="evidence" value="ECO:0007669"/>
    <property type="project" value="InterPro"/>
</dbReference>
<feature type="domain" description="Ribonucleotide reductase large subunit C-terminal" evidence="15">
    <location>
        <begin position="815"/>
        <end position="913"/>
    </location>
</feature>
<dbReference type="InterPro" id="IPR013678">
    <property type="entry name" value="RNR_2_N"/>
</dbReference>
<name>A0A1V4HZ04_NITVU</name>
<dbReference type="FunFam" id="3.20.70.20:FF:000016">
    <property type="entry name" value="Vitamin B12-dependent ribonucleotide reductase"/>
    <property type="match status" value="1"/>
</dbReference>
<keyword evidence="9" id="KW-1015">Disulfide bond</keyword>
<comment type="caution">
    <text evidence="18">The sequence shown here is derived from an EMBL/GenBank/DDBJ whole genome shotgun (WGS) entry which is preliminary data.</text>
</comment>
<evidence type="ECO:0000256" key="2">
    <source>
        <dbReference type="ARBA" id="ARBA00007405"/>
    </source>
</evidence>
<dbReference type="GO" id="GO:0071897">
    <property type="term" value="P:DNA biosynthetic process"/>
    <property type="evidence" value="ECO:0007669"/>
    <property type="project" value="UniProtKB-KW"/>
</dbReference>
<dbReference type="NCBIfam" id="NF005736">
    <property type="entry name" value="PRK07562.1"/>
    <property type="match status" value="1"/>
</dbReference>
<evidence type="ECO:0000256" key="12">
    <source>
        <dbReference type="ARBA" id="ARBA00047754"/>
    </source>
</evidence>
<evidence type="ECO:0000256" key="6">
    <source>
        <dbReference type="ARBA" id="ARBA00022634"/>
    </source>
</evidence>
<keyword evidence="7 13" id="KW-0547">Nucleotide-binding</keyword>
<dbReference type="InterPro" id="IPR050862">
    <property type="entry name" value="RdRp_reductase_class-2"/>
</dbReference>
<comment type="cofactor">
    <cofactor evidence="1 13">
        <name>adenosylcob(III)alamin</name>
        <dbReference type="ChEBI" id="CHEBI:18408"/>
    </cofactor>
</comment>
<keyword evidence="10 13" id="KW-0170">Cobalt</keyword>
<comment type="function">
    <text evidence="11 13">Catalyzes the reduction of ribonucleotides to deoxyribonucleotides. May function to provide a pool of deoxyribonucleotide precursors for DNA repair during oxygen limitation and/or for immediate growth after restoration of oxygen.</text>
</comment>
<dbReference type="EMBL" id="MWPQ01000037">
    <property type="protein sequence ID" value="OPH83173.1"/>
    <property type="molecule type" value="Genomic_DNA"/>
</dbReference>
<dbReference type="Gene3D" id="3.20.70.20">
    <property type="match status" value="3"/>
</dbReference>
<comment type="similarity">
    <text evidence="2 13">Belongs to the ribonucleoside diphosphate reductase class-2 family.</text>
</comment>
<dbReference type="GO" id="GO:0031419">
    <property type="term" value="F:cobalamin binding"/>
    <property type="evidence" value="ECO:0007669"/>
    <property type="project" value="UniProtKB-KW"/>
</dbReference>
<feature type="compositionally biased region" description="Low complexity" evidence="14">
    <location>
        <begin position="1192"/>
        <end position="1202"/>
    </location>
</feature>
<dbReference type="CDD" id="cd02888">
    <property type="entry name" value="RNR_II_dimer"/>
    <property type="match status" value="1"/>
</dbReference>
<keyword evidence="5 13" id="KW-0846">Cobalamin</keyword>
<evidence type="ECO:0000256" key="1">
    <source>
        <dbReference type="ARBA" id="ARBA00001922"/>
    </source>
</evidence>
<reference evidence="18 19" key="1">
    <citation type="submission" date="2017-02" db="EMBL/GenBank/DDBJ databases">
        <title>Genome sequence of the nitrite-oxidizing bacterium Nitrobacter vulgaris strain Ab1.</title>
        <authorList>
            <person name="Mellbye B.L."/>
            <person name="Davis E.W."/>
            <person name="Spieck E."/>
            <person name="Chang J.H."/>
            <person name="Bottomley P.J."/>
            <person name="Sayavedra-Soto L.A."/>
        </authorList>
    </citation>
    <scope>NUCLEOTIDE SEQUENCE [LARGE SCALE GENOMIC DNA]</scope>
    <source>
        <strain evidence="18 19">Ab1</strain>
    </source>
</reference>
<feature type="region of interest" description="Disordered" evidence="14">
    <location>
        <begin position="1129"/>
        <end position="1162"/>
    </location>
</feature>
<dbReference type="STRING" id="29421.B2M20_08295"/>
<dbReference type="InterPro" id="IPR013344">
    <property type="entry name" value="RNR_NrdJ/NrdZ"/>
</dbReference>
<dbReference type="PRINTS" id="PR01183">
    <property type="entry name" value="RIBORDTASEM1"/>
</dbReference>
<feature type="region of interest" description="Disordered" evidence="14">
    <location>
        <begin position="1174"/>
        <end position="1210"/>
    </location>
</feature>
<evidence type="ECO:0000256" key="8">
    <source>
        <dbReference type="ARBA" id="ARBA00023002"/>
    </source>
</evidence>
<feature type="domain" description="Ribonucleotide reductase class II vitamin B12-dependent N-terminal" evidence="16">
    <location>
        <begin position="23"/>
        <end position="147"/>
    </location>
</feature>
<evidence type="ECO:0000256" key="5">
    <source>
        <dbReference type="ARBA" id="ARBA00022628"/>
    </source>
</evidence>
<feature type="compositionally biased region" description="Basic and acidic residues" evidence="14">
    <location>
        <begin position="1174"/>
        <end position="1189"/>
    </location>
</feature>
<organism evidence="18 19">
    <name type="scientific">Nitrobacter vulgaris</name>
    <dbReference type="NCBI Taxonomy" id="29421"/>
    <lineage>
        <taxon>Bacteria</taxon>
        <taxon>Pseudomonadati</taxon>
        <taxon>Pseudomonadota</taxon>
        <taxon>Alphaproteobacteria</taxon>
        <taxon>Hyphomicrobiales</taxon>
        <taxon>Nitrobacteraceae</taxon>
        <taxon>Nitrobacter</taxon>
    </lineage>
</organism>
<dbReference type="InterPro" id="IPR000788">
    <property type="entry name" value="RNR_lg_C"/>
</dbReference>
<dbReference type="Pfam" id="PF08471">
    <property type="entry name" value="Ribonuc_red_2_N"/>
    <property type="match status" value="1"/>
</dbReference>
<dbReference type="Pfam" id="PF12637">
    <property type="entry name" value="TSCPD"/>
    <property type="match status" value="1"/>
</dbReference>
<proteinExistence type="inferred from homology"/>
<dbReference type="InterPro" id="IPR029072">
    <property type="entry name" value="YebC-like"/>
</dbReference>
<keyword evidence="19" id="KW-1185">Reference proteome</keyword>
<evidence type="ECO:0000256" key="3">
    <source>
        <dbReference type="ARBA" id="ARBA00012274"/>
    </source>
</evidence>
<dbReference type="Proteomes" id="UP000189940">
    <property type="component" value="Unassembled WGS sequence"/>
</dbReference>
<evidence type="ECO:0000256" key="14">
    <source>
        <dbReference type="SAM" id="MobiDB-lite"/>
    </source>
</evidence>
<evidence type="ECO:0000256" key="13">
    <source>
        <dbReference type="RuleBase" id="RU364064"/>
    </source>
</evidence>
<protein>
    <recommendedName>
        <fullName evidence="4 13">Vitamin B12-dependent ribonucleotide reductase</fullName>
        <ecNumber evidence="3 13">1.17.4.1</ecNumber>
    </recommendedName>
</protein>
<dbReference type="NCBIfam" id="TIGR02504">
    <property type="entry name" value="NrdJ_Z"/>
    <property type="match status" value="1"/>
</dbReference>
<feature type="domain" description="TSCPD" evidence="17">
    <location>
        <begin position="974"/>
        <end position="1078"/>
    </location>
</feature>
<evidence type="ECO:0000313" key="18">
    <source>
        <dbReference type="EMBL" id="OPH83173.1"/>
    </source>
</evidence>
<evidence type="ECO:0000259" key="17">
    <source>
        <dbReference type="Pfam" id="PF12637"/>
    </source>
</evidence>
<keyword evidence="6 13" id="KW-0237">DNA synthesis</keyword>
<dbReference type="RefSeq" id="WP_079446581.1">
    <property type="nucleotide sequence ID" value="NZ_MWPQ01000037.1"/>
</dbReference>
<evidence type="ECO:0000256" key="4">
    <source>
        <dbReference type="ARBA" id="ARBA00014409"/>
    </source>
</evidence>
<dbReference type="OrthoDB" id="9762933at2"/>
<dbReference type="Pfam" id="PF02867">
    <property type="entry name" value="Ribonuc_red_lgC"/>
    <property type="match status" value="2"/>
</dbReference>
<dbReference type="GO" id="GO:0004748">
    <property type="term" value="F:ribonucleoside-diphosphate reductase activity, thioredoxin disulfide as acceptor"/>
    <property type="evidence" value="ECO:0007669"/>
    <property type="project" value="UniProtKB-EC"/>
</dbReference>